<dbReference type="InterPro" id="IPR012301">
    <property type="entry name" value="Malic_N_dom"/>
</dbReference>
<dbReference type="Gene3D" id="3.40.50.720">
    <property type="entry name" value="NAD(P)-binding Rossmann-like Domain"/>
    <property type="match status" value="1"/>
</dbReference>
<feature type="binding site" evidence="7">
    <location>
        <position position="263"/>
    </location>
    <ligand>
        <name>a divalent metal cation</name>
        <dbReference type="ChEBI" id="CHEBI:60240"/>
    </ligand>
</feature>
<evidence type="ECO:0000256" key="6">
    <source>
        <dbReference type="PIRSR" id="PIRSR000106-2"/>
    </source>
</evidence>
<evidence type="ECO:0000256" key="2">
    <source>
        <dbReference type="ARBA" id="ARBA00008785"/>
    </source>
</evidence>
<protein>
    <recommendedName>
        <fullName evidence="8">Malic enzyme</fullName>
    </recommendedName>
</protein>
<dbReference type="Gene3D" id="3.40.50.10380">
    <property type="entry name" value="Malic enzyme, N-terminal domain"/>
    <property type="match status" value="1"/>
</dbReference>
<organism evidence="11 12">
    <name type="scientific">Gymnopus androsaceus JB14</name>
    <dbReference type="NCBI Taxonomy" id="1447944"/>
    <lineage>
        <taxon>Eukaryota</taxon>
        <taxon>Fungi</taxon>
        <taxon>Dikarya</taxon>
        <taxon>Basidiomycota</taxon>
        <taxon>Agaricomycotina</taxon>
        <taxon>Agaricomycetes</taxon>
        <taxon>Agaricomycetidae</taxon>
        <taxon>Agaricales</taxon>
        <taxon>Marasmiineae</taxon>
        <taxon>Omphalotaceae</taxon>
        <taxon>Gymnopus</taxon>
    </lineage>
</organism>
<dbReference type="SMART" id="SM00919">
    <property type="entry name" value="Malic_M"/>
    <property type="match status" value="1"/>
</dbReference>
<keyword evidence="12" id="KW-1185">Reference proteome</keyword>
<dbReference type="SUPFAM" id="SSF53223">
    <property type="entry name" value="Aminoacid dehydrogenase-like, N-terminal domain"/>
    <property type="match status" value="1"/>
</dbReference>
<comment type="cofactor">
    <cofactor evidence="1">
        <name>Mn(2+)</name>
        <dbReference type="ChEBI" id="CHEBI:29035"/>
    </cofactor>
</comment>
<keyword evidence="3 7" id="KW-0479">Metal-binding</keyword>
<dbReference type="GO" id="GO:0005829">
    <property type="term" value="C:cytosol"/>
    <property type="evidence" value="ECO:0007669"/>
    <property type="project" value="TreeGrafter"/>
</dbReference>
<sequence length="565" mass="62690">MSTPTLRVAIRGETILNNPRFNKGTAFTKAERKAFGLIGKLPYRVNSLDEQCQRAYDQLQTQDTDIGKNSFLQSMKEQNWVLYYTLLTRHLRELVPIIYTPTEAEAIANYSHLFRKSEGLYLTFPDHESMEEEFLEVTKGRDIDLFVSSDAEAILGIGDQGVGISAAKSVIYSLIGGIDPSKSLAVTLDVGTNNESLLKDPLYVGWSHERLRGKEYDDFVDKFVQLVRKHFPHSLLHFEDFGVTNAQRLLERYRDNHAVFNDDIQGTGAVTLSSLMAAIGVTKSKLCDQRIIIYGAGSAGLGIAKQLRDAMVTMDNISVQEANSKFWLIDKHGLIKESLPAEYVRDDLKAFSRQDAEWEEFQSDGEITLLDVVKKVKPTTLIGTSTHAGAFTKEVVQAMAAECDRPIIFPLSNPSKLVEVNPKDANDWTNGKALLATGSPFPPAKMPNGKDYIIAECNNALIYPGLGFGAMISQSRCVSDTMIIAGARRLASLSPALKDPDDALLPDFGDAPSVNFEVAVAVAEQAVEEGSAGVDWKKEEVREKAKEKLWKPVYEEYLYDENGEK</sequence>
<evidence type="ECO:0000256" key="4">
    <source>
        <dbReference type="ARBA" id="ARBA00023027"/>
    </source>
</evidence>
<reference evidence="11" key="1">
    <citation type="journal article" date="2019" name="Environ. Microbiol.">
        <title>Fungal ecological strategies reflected in gene transcription - a case study of two litter decomposers.</title>
        <authorList>
            <person name="Barbi F."/>
            <person name="Kohler A."/>
            <person name="Barry K."/>
            <person name="Baskaran P."/>
            <person name="Daum C."/>
            <person name="Fauchery L."/>
            <person name="Ihrmark K."/>
            <person name="Kuo A."/>
            <person name="LaButti K."/>
            <person name="Lipzen A."/>
            <person name="Morin E."/>
            <person name="Grigoriev I.V."/>
            <person name="Henrissat B."/>
            <person name="Lindahl B."/>
            <person name="Martin F."/>
        </authorList>
    </citation>
    <scope>NUCLEOTIDE SEQUENCE</scope>
    <source>
        <strain evidence="11">JB14</strain>
    </source>
</reference>
<evidence type="ECO:0000256" key="7">
    <source>
        <dbReference type="PIRSR" id="PIRSR000106-3"/>
    </source>
</evidence>
<evidence type="ECO:0000313" key="12">
    <source>
        <dbReference type="Proteomes" id="UP000799118"/>
    </source>
</evidence>
<evidence type="ECO:0000256" key="1">
    <source>
        <dbReference type="ARBA" id="ARBA00001936"/>
    </source>
</evidence>
<gene>
    <name evidence="11" type="ORF">BT96DRAFT_957906</name>
</gene>
<feature type="active site" description="Proton donor" evidence="5">
    <location>
        <position position="99"/>
    </location>
</feature>
<keyword evidence="4" id="KW-0520">NAD</keyword>
<feature type="active site" description="Proton acceptor" evidence="5">
    <location>
        <position position="168"/>
    </location>
</feature>
<name>A0A6A4HK11_9AGAR</name>
<dbReference type="GO" id="GO:0004471">
    <property type="term" value="F:malate dehydrogenase (decarboxylating) (NAD+) activity"/>
    <property type="evidence" value="ECO:0007669"/>
    <property type="project" value="TreeGrafter"/>
</dbReference>
<keyword evidence="8" id="KW-0560">Oxidoreductase</keyword>
<dbReference type="GO" id="GO:0005739">
    <property type="term" value="C:mitochondrion"/>
    <property type="evidence" value="ECO:0007669"/>
    <property type="project" value="TreeGrafter"/>
</dbReference>
<feature type="domain" description="Malic enzyme N-terminal" evidence="10">
    <location>
        <begin position="76"/>
        <end position="254"/>
    </location>
</feature>
<evidence type="ECO:0000256" key="8">
    <source>
        <dbReference type="RuleBase" id="RU003426"/>
    </source>
</evidence>
<dbReference type="PANTHER" id="PTHR23406:SF34">
    <property type="entry name" value="NAD-DEPENDENT MALIC ENZYME, MITOCHONDRIAL"/>
    <property type="match status" value="1"/>
</dbReference>
<dbReference type="Proteomes" id="UP000799118">
    <property type="component" value="Unassembled WGS sequence"/>
</dbReference>
<dbReference type="NCBIfam" id="NF010052">
    <property type="entry name" value="PRK13529.1"/>
    <property type="match status" value="1"/>
</dbReference>
<dbReference type="PANTHER" id="PTHR23406">
    <property type="entry name" value="MALIC ENZYME-RELATED"/>
    <property type="match status" value="1"/>
</dbReference>
<dbReference type="OrthoDB" id="5365701at2759"/>
<dbReference type="EMBL" id="ML769497">
    <property type="protein sequence ID" value="KAE9397424.1"/>
    <property type="molecule type" value="Genomic_DNA"/>
</dbReference>
<dbReference type="PRINTS" id="PR00072">
    <property type="entry name" value="MALOXRDTASE"/>
</dbReference>
<comment type="cofactor">
    <cofactor evidence="7">
        <name>Mg(2+)</name>
        <dbReference type="ChEBI" id="CHEBI:18420"/>
    </cofactor>
    <cofactor evidence="7">
        <name>Mn(2+)</name>
        <dbReference type="ChEBI" id="CHEBI:29035"/>
    </cofactor>
    <text evidence="7">Divalent metal cations. Prefers magnesium or manganese.</text>
</comment>
<evidence type="ECO:0000313" key="11">
    <source>
        <dbReference type="EMBL" id="KAE9397424.1"/>
    </source>
</evidence>
<evidence type="ECO:0000259" key="10">
    <source>
        <dbReference type="SMART" id="SM01274"/>
    </source>
</evidence>
<dbReference type="PROSITE" id="PS00331">
    <property type="entry name" value="MALIC_ENZYMES"/>
    <property type="match status" value="1"/>
</dbReference>
<dbReference type="Pfam" id="PF00390">
    <property type="entry name" value="malic"/>
    <property type="match status" value="1"/>
</dbReference>
<comment type="similarity">
    <text evidence="2 8">Belongs to the malic enzymes family.</text>
</comment>
<dbReference type="GO" id="GO:0006108">
    <property type="term" value="P:malate metabolic process"/>
    <property type="evidence" value="ECO:0007669"/>
    <property type="project" value="TreeGrafter"/>
</dbReference>
<dbReference type="InterPro" id="IPR012302">
    <property type="entry name" value="Malic_NAD-bd"/>
</dbReference>
<evidence type="ECO:0000256" key="5">
    <source>
        <dbReference type="PIRSR" id="PIRSR000106-1"/>
    </source>
</evidence>
<feature type="binding site" evidence="6">
    <location>
        <position position="458"/>
    </location>
    <ligand>
        <name>(S)-malate</name>
        <dbReference type="ChEBI" id="CHEBI:15589"/>
    </ligand>
</feature>
<feature type="binding site" evidence="6">
    <location>
        <position position="413"/>
    </location>
    <ligand>
        <name>(S)-malate</name>
        <dbReference type="ChEBI" id="CHEBI:15589"/>
    </ligand>
</feature>
<dbReference type="GO" id="GO:0051287">
    <property type="term" value="F:NAD binding"/>
    <property type="evidence" value="ECO:0007669"/>
    <property type="project" value="InterPro"/>
</dbReference>
<dbReference type="PIRSF" id="PIRSF000106">
    <property type="entry name" value="ME"/>
    <property type="match status" value="1"/>
</dbReference>
<feature type="domain" description="Malic enzyme NAD-binding" evidence="9">
    <location>
        <begin position="264"/>
        <end position="527"/>
    </location>
</feature>
<accession>A0A6A4HK11</accession>
<dbReference type="SMART" id="SM01274">
    <property type="entry name" value="malic"/>
    <property type="match status" value="1"/>
</dbReference>
<evidence type="ECO:0000256" key="3">
    <source>
        <dbReference type="ARBA" id="ARBA00022723"/>
    </source>
</evidence>
<dbReference type="AlphaFoldDB" id="A0A6A4HK11"/>
<evidence type="ECO:0000259" key="9">
    <source>
        <dbReference type="SMART" id="SM00919"/>
    </source>
</evidence>
<feature type="binding site" evidence="7">
    <location>
        <position position="239"/>
    </location>
    <ligand>
        <name>a divalent metal cation</name>
        <dbReference type="ChEBI" id="CHEBI:60240"/>
    </ligand>
</feature>
<dbReference type="InterPro" id="IPR001891">
    <property type="entry name" value="Malic_OxRdtase"/>
</dbReference>
<dbReference type="InterPro" id="IPR015884">
    <property type="entry name" value="Malic_enzyme_CS"/>
</dbReference>
<proteinExistence type="inferred from homology"/>
<feature type="binding site" evidence="7">
    <location>
        <position position="240"/>
    </location>
    <ligand>
        <name>a divalent metal cation</name>
        <dbReference type="ChEBI" id="CHEBI:60240"/>
    </ligand>
</feature>
<dbReference type="InterPro" id="IPR046346">
    <property type="entry name" value="Aminoacid_DH-like_N_sf"/>
</dbReference>
<dbReference type="Pfam" id="PF03949">
    <property type="entry name" value="Malic_M"/>
    <property type="match status" value="1"/>
</dbReference>
<dbReference type="GO" id="GO:0046872">
    <property type="term" value="F:metal ion binding"/>
    <property type="evidence" value="ECO:0007669"/>
    <property type="project" value="UniProtKB-KW"/>
</dbReference>
<dbReference type="SUPFAM" id="SSF51735">
    <property type="entry name" value="NAD(P)-binding Rossmann-fold domains"/>
    <property type="match status" value="1"/>
</dbReference>
<dbReference type="InterPro" id="IPR037062">
    <property type="entry name" value="Malic_N_dom_sf"/>
</dbReference>
<dbReference type="InterPro" id="IPR036291">
    <property type="entry name" value="NAD(P)-bd_dom_sf"/>
</dbReference>